<sequence length="55" mass="6124">MGAANSNPHYVYFTMPLPRGFYSGALGICQLKHHATHTVSSLSFIYPHSCSECHR</sequence>
<protein>
    <submittedName>
        <fullName evidence="1 2">Uncharacterized protein</fullName>
    </submittedName>
</protein>
<name>A0A2K1K6S6_PHYPA</name>
<evidence type="ECO:0000313" key="2">
    <source>
        <dbReference type="EnsemblPlants" id="PAC:32966214.CDS.1"/>
    </source>
</evidence>
<reference evidence="1 3" key="1">
    <citation type="journal article" date="2008" name="Science">
        <title>The Physcomitrella genome reveals evolutionary insights into the conquest of land by plants.</title>
        <authorList>
            <person name="Rensing S."/>
            <person name="Lang D."/>
            <person name="Zimmer A."/>
            <person name="Terry A."/>
            <person name="Salamov A."/>
            <person name="Shapiro H."/>
            <person name="Nishiyama T."/>
            <person name="Perroud P.-F."/>
            <person name="Lindquist E."/>
            <person name="Kamisugi Y."/>
            <person name="Tanahashi T."/>
            <person name="Sakakibara K."/>
            <person name="Fujita T."/>
            <person name="Oishi K."/>
            <person name="Shin-I T."/>
            <person name="Kuroki Y."/>
            <person name="Toyoda A."/>
            <person name="Suzuki Y."/>
            <person name="Hashimoto A."/>
            <person name="Yamaguchi K."/>
            <person name="Sugano A."/>
            <person name="Kohara Y."/>
            <person name="Fujiyama A."/>
            <person name="Anterola A."/>
            <person name="Aoki S."/>
            <person name="Ashton N."/>
            <person name="Barbazuk W.B."/>
            <person name="Barker E."/>
            <person name="Bennetzen J."/>
            <person name="Bezanilla M."/>
            <person name="Blankenship R."/>
            <person name="Cho S.H."/>
            <person name="Dutcher S."/>
            <person name="Estelle M."/>
            <person name="Fawcett J.A."/>
            <person name="Gundlach H."/>
            <person name="Hanada K."/>
            <person name="Heyl A."/>
            <person name="Hicks K.A."/>
            <person name="Hugh J."/>
            <person name="Lohr M."/>
            <person name="Mayer K."/>
            <person name="Melkozernov A."/>
            <person name="Murata T."/>
            <person name="Nelson D."/>
            <person name="Pils B."/>
            <person name="Prigge M."/>
            <person name="Reiss B."/>
            <person name="Renner T."/>
            <person name="Rombauts S."/>
            <person name="Rushton P."/>
            <person name="Sanderfoot A."/>
            <person name="Schween G."/>
            <person name="Shiu S.-H."/>
            <person name="Stueber K."/>
            <person name="Theodoulou F.L."/>
            <person name="Tu H."/>
            <person name="Van de Peer Y."/>
            <person name="Verrier P.J."/>
            <person name="Waters E."/>
            <person name="Wood A."/>
            <person name="Yang L."/>
            <person name="Cove D."/>
            <person name="Cuming A."/>
            <person name="Hasebe M."/>
            <person name="Lucas S."/>
            <person name="Mishler D.B."/>
            <person name="Reski R."/>
            <person name="Grigoriev I."/>
            <person name="Quatrano R.S."/>
            <person name="Boore J.L."/>
        </authorList>
    </citation>
    <scope>NUCLEOTIDE SEQUENCE [LARGE SCALE GENOMIC DNA]</scope>
    <source>
        <strain evidence="2 3">cv. Gransden 2004</strain>
    </source>
</reference>
<dbReference type="AlphaFoldDB" id="A0A2K1K6S6"/>
<evidence type="ECO:0000313" key="1">
    <source>
        <dbReference type="EMBL" id="PNR49476.1"/>
    </source>
</evidence>
<proteinExistence type="predicted"/>
<reference evidence="2" key="3">
    <citation type="submission" date="2020-12" db="UniProtKB">
        <authorList>
            <consortium name="EnsemblPlants"/>
        </authorList>
    </citation>
    <scope>IDENTIFICATION</scope>
</reference>
<dbReference type="Proteomes" id="UP000006727">
    <property type="component" value="Chromosome 8"/>
</dbReference>
<keyword evidence="3" id="KW-1185">Reference proteome</keyword>
<dbReference type="InParanoid" id="A0A2K1K6S6"/>
<dbReference type="EMBL" id="ABEU02000008">
    <property type="protein sequence ID" value="PNR49476.1"/>
    <property type="molecule type" value="Genomic_DNA"/>
</dbReference>
<accession>A0A2K1K6S6</accession>
<dbReference type="Gramene" id="Pp3c8_11140V3.1">
    <property type="protein sequence ID" value="PAC:32966214.CDS.1"/>
    <property type="gene ID" value="Pp3c8_11140"/>
</dbReference>
<dbReference type="EnsemblPlants" id="Pp3c8_11140V3.1">
    <property type="protein sequence ID" value="PAC:32966214.CDS.1"/>
    <property type="gene ID" value="Pp3c8_11140"/>
</dbReference>
<evidence type="ECO:0000313" key="3">
    <source>
        <dbReference type="Proteomes" id="UP000006727"/>
    </source>
</evidence>
<organism evidence="1">
    <name type="scientific">Physcomitrium patens</name>
    <name type="common">Spreading-leaved earth moss</name>
    <name type="synonym">Physcomitrella patens</name>
    <dbReference type="NCBI Taxonomy" id="3218"/>
    <lineage>
        <taxon>Eukaryota</taxon>
        <taxon>Viridiplantae</taxon>
        <taxon>Streptophyta</taxon>
        <taxon>Embryophyta</taxon>
        <taxon>Bryophyta</taxon>
        <taxon>Bryophytina</taxon>
        <taxon>Bryopsida</taxon>
        <taxon>Funariidae</taxon>
        <taxon>Funariales</taxon>
        <taxon>Funariaceae</taxon>
        <taxon>Physcomitrium</taxon>
    </lineage>
</organism>
<gene>
    <name evidence="1" type="ORF">PHYPA_011372</name>
</gene>
<reference evidence="1 3" key="2">
    <citation type="journal article" date="2018" name="Plant J.">
        <title>The Physcomitrella patens chromosome-scale assembly reveals moss genome structure and evolution.</title>
        <authorList>
            <person name="Lang D."/>
            <person name="Ullrich K.K."/>
            <person name="Murat F."/>
            <person name="Fuchs J."/>
            <person name="Jenkins J."/>
            <person name="Haas F.B."/>
            <person name="Piednoel M."/>
            <person name="Gundlach H."/>
            <person name="Van Bel M."/>
            <person name="Meyberg R."/>
            <person name="Vives C."/>
            <person name="Morata J."/>
            <person name="Symeonidi A."/>
            <person name="Hiss M."/>
            <person name="Muchero W."/>
            <person name="Kamisugi Y."/>
            <person name="Saleh O."/>
            <person name="Blanc G."/>
            <person name="Decker E.L."/>
            <person name="van Gessel N."/>
            <person name="Grimwood J."/>
            <person name="Hayes R.D."/>
            <person name="Graham S.W."/>
            <person name="Gunter L.E."/>
            <person name="McDaniel S.F."/>
            <person name="Hoernstein S.N.W."/>
            <person name="Larsson A."/>
            <person name="Li F.W."/>
            <person name="Perroud P.F."/>
            <person name="Phillips J."/>
            <person name="Ranjan P."/>
            <person name="Rokshar D.S."/>
            <person name="Rothfels C.J."/>
            <person name="Schneider L."/>
            <person name="Shu S."/>
            <person name="Stevenson D.W."/>
            <person name="Thummler F."/>
            <person name="Tillich M."/>
            <person name="Villarreal Aguilar J.C."/>
            <person name="Widiez T."/>
            <person name="Wong G.K."/>
            <person name="Wymore A."/>
            <person name="Zhang Y."/>
            <person name="Zimmer A.D."/>
            <person name="Quatrano R.S."/>
            <person name="Mayer K.F.X."/>
            <person name="Goodstein D."/>
            <person name="Casacuberta J.M."/>
            <person name="Vandepoele K."/>
            <person name="Reski R."/>
            <person name="Cuming A.C."/>
            <person name="Tuskan G.A."/>
            <person name="Maumus F."/>
            <person name="Salse J."/>
            <person name="Schmutz J."/>
            <person name="Rensing S.A."/>
        </authorList>
    </citation>
    <scope>NUCLEOTIDE SEQUENCE [LARGE SCALE GENOMIC DNA]</scope>
    <source>
        <strain evidence="2 3">cv. Gransden 2004</strain>
    </source>
</reference>